<name>A0ABQ5HS81_9ASTR</name>
<reference evidence="1" key="2">
    <citation type="submission" date="2022-01" db="EMBL/GenBank/DDBJ databases">
        <authorList>
            <person name="Yamashiro T."/>
            <person name="Shiraishi A."/>
            <person name="Satake H."/>
            <person name="Nakayama K."/>
        </authorList>
    </citation>
    <scope>NUCLEOTIDE SEQUENCE</scope>
</reference>
<sequence length="224" mass="25553">MELVLEQNPYKNIRVIPKYHSEDGNPARANIKQALGSYKDGDGDGDTLFQQSQVHNRMLILDQHLCRNHESSSKGFNASANSDINFFLSMSKPQYGERSQDDDQRLDLADDQESLRSHIKYKHKPQDKDHYIKVQDIARRIKDYELNTRSIRRLLSLRTKVDDCESMDLLSVLLVISVDEQRGIKMGIGLCIVKASSTSMGCSGGKSLLDCWKWLHGESSYEDD</sequence>
<reference evidence="1" key="1">
    <citation type="journal article" date="2022" name="Int. J. Mol. Sci.">
        <title>Draft Genome of Tanacetum Coccineum: Genomic Comparison of Closely Related Tanacetum-Family Plants.</title>
        <authorList>
            <person name="Yamashiro T."/>
            <person name="Shiraishi A."/>
            <person name="Nakayama K."/>
            <person name="Satake H."/>
        </authorList>
    </citation>
    <scope>NUCLEOTIDE SEQUENCE</scope>
</reference>
<dbReference type="EMBL" id="BQNB010019899">
    <property type="protein sequence ID" value="GJT90187.1"/>
    <property type="molecule type" value="Genomic_DNA"/>
</dbReference>
<evidence type="ECO:0000313" key="2">
    <source>
        <dbReference type="Proteomes" id="UP001151760"/>
    </source>
</evidence>
<protein>
    <submittedName>
        <fullName evidence="1">Uncharacterized protein</fullName>
    </submittedName>
</protein>
<proteinExistence type="predicted"/>
<dbReference type="Proteomes" id="UP001151760">
    <property type="component" value="Unassembled WGS sequence"/>
</dbReference>
<accession>A0ABQ5HS81</accession>
<gene>
    <name evidence="1" type="ORF">Tco_1079032</name>
</gene>
<comment type="caution">
    <text evidence="1">The sequence shown here is derived from an EMBL/GenBank/DDBJ whole genome shotgun (WGS) entry which is preliminary data.</text>
</comment>
<keyword evidence="2" id="KW-1185">Reference proteome</keyword>
<evidence type="ECO:0000313" key="1">
    <source>
        <dbReference type="EMBL" id="GJT90187.1"/>
    </source>
</evidence>
<organism evidence="1 2">
    <name type="scientific">Tanacetum coccineum</name>
    <dbReference type="NCBI Taxonomy" id="301880"/>
    <lineage>
        <taxon>Eukaryota</taxon>
        <taxon>Viridiplantae</taxon>
        <taxon>Streptophyta</taxon>
        <taxon>Embryophyta</taxon>
        <taxon>Tracheophyta</taxon>
        <taxon>Spermatophyta</taxon>
        <taxon>Magnoliopsida</taxon>
        <taxon>eudicotyledons</taxon>
        <taxon>Gunneridae</taxon>
        <taxon>Pentapetalae</taxon>
        <taxon>asterids</taxon>
        <taxon>campanulids</taxon>
        <taxon>Asterales</taxon>
        <taxon>Asteraceae</taxon>
        <taxon>Asteroideae</taxon>
        <taxon>Anthemideae</taxon>
        <taxon>Anthemidinae</taxon>
        <taxon>Tanacetum</taxon>
    </lineage>
</organism>